<dbReference type="Proteomes" id="UP001152604">
    <property type="component" value="Unassembled WGS sequence"/>
</dbReference>
<evidence type="ECO:0000313" key="3">
    <source>
        <dbReference type="Proteomes" id="UP001152604"/>
    </source>
</evidence>
<comment type="caution">
    <text evidence="2">The sequence shown here is derived from an EMBL/GenBank/DDBJ whole genome shotgun (WGS) entry which is preliminary data.</text>
</comment>
<feature type="compositionally biased region" description="Low complexity" evidence="1">
    <location>
        <begin position="15"/>
        <end position="24"/>
    </location>
</feature>
<reference evidence="2" key="1">
    <citation type="submission" date="2022-03" db="EMBL/GenBank/DDBJ databases">
        <authorList>
            <person name="Brunel B."/>
        </authorList>
    </citation>
    <scope>NUCLEOTIDE SEQUENCE</scope>
    <source>
        <strain evidence="2">STM4922sample</strain>
    </source>
</reference>
<proteinExistence type="predicted"/>
<evidence type="ECO:0000256" key="1">
    <source>
        <dbReference type="SAM" id="MobiDB-lite"/>
    </source>
</evidence>
<protein>
    <submittedName>
        <fullName evidence="2">Uncharacterized protein</fullName>
    </submittedName>
</protein>
<keyword evidence="3" id="KW-1185">Reference proteome</keyword>
<organism evidence="2 3">
    <name type="scientific">Mesorhizobium ventifaucium</name>
    <dbReference type="NCBI Taxonomy" id="666020"/>
    <lineage>
        <taxon>Bacteria</taxon>
        <taxon>Pseudomonadati</taxon>
        <taxon>Pseudomonadota</taxon>
        <taxon>Alphaproteobacteria</taxon>
        <taxon>Hyphomicrobiales</taxon>
        <taxon>Phyllobacteriaceae</taxon>
        <taxon>Mesorhizobium</taxon>
    </lineage>
</organism>
<feature type="region of interest" description="Disordered" evidence="1">
    <location>
        <begin position="82"/>
        <end position="104"/>
    </location>
</feature>
<name>A0ABM9DU82_9HYPH</name>
<gene>
    <name evidence="2" type="ORF">MES4922_230221</name>
</gene>
<accession>A0ABM9DU82</accession>
<dbReference type="EMBL" id="CAKXZS010000016">
    <property type="protein sequence ID" value="CAH2400240.1"/>
    <property type="molecule type" value="Genomic_DNA"/>
</dbReference>
<feature type="region of interest" description="Disordered" evidence="1">
    <location>
        <begin position="1"/>
        <end position="24"/>
    </location>
</feature>
<sequence>MPYSKSSPLPPPPGSGLFCSGSGGSRRLSPGLMPIARKGASGRPCCSRDQRIRRNPVTLVTLTNSLSVLSCLTNKQQVAMVRRQTAKEKRDDGTSEQTKGQPAARRAMNTLPIVSPLARLSGPERGDQAFRHADKLRAGAFGSDALKADTGAFKQQRQCIGKKLCLADAGIPTQADQTVALSLLEFLDYPTGRMVGLAQLDGGVGHVATAAVHHQAIGCHPDPGVQLRKLVARMLGLELLPHRVGAACGRPQALDDQIVLRLEMTVERHLVGTGGLSDRVDTDALDAMLVEHIPCRLQDAIPGADALRSAVFHQNLLGFRGFRKIPRYTS</sequence>
<evidence type="ECO:0000313" key="2">
    <source>
        <dbReference type="EMBL" id="CAH2400240.1"/>
    </source>
</evidence>